<accession>A0ACD0P7X9</accession>
<protein>
    <submittedName>
        <fullName evidence="1">Uncharacterized protein</fullName>
    </submittedName>
</protein>
<proteinExistence type="predicted"/>
<dbReference type="Proteomes" id="UP000245626">
    <property type="component" value="Unassembled WGS sequence"/>
</dbReference>
<dbReference type="EMBL" id="KZ819694">
    <property type="protein sequence ID" value="PWN54156.1"/>
    <property type="molecule type" value="Genomic_DNA"/>
</dbReference>
<gene>
    <name evidence="1" type="ORF">IE53DRAFT_24314</name>
</gene>
<reference evidence="1 2" key="1">
    <citation type="journal article" date="2018" name="Mol. Biol. Evol.">
        <title>Broad Genomic Sampling Reveals a Smut Pathogenic Ancestry of the Fungal Clade Ustilaginomycotina.</title>
        <authorList>
            <person name="Kijpornyongpan T."/>
            <person name="Mondo S.J."/>
            <person name="Barry K."/>
            <person name="Sandor L."/>
            <person name="Lee J."/>
            <person name="Lipzen A."/>
            <person name="Pangilinan J."/>
            <person name="LaButti K."/>
            <person name="Hainaut M."/>
            <person name="Henrissat B."/>
            <person name="Grigoriev I.V."/>
            <person name="Spatafora J.W."/>
            <person name="Aime M.C."/>
        </authorList>
    </citation>
    <scope>NUCLEOTIDE SEQUENCE [LARGE SCALE GENOMIC DNA]</scope>
    <source>
        <strain evidence="1 2">SA 807</strain>
    </source>
</reference>
<evidence type="ECO:0000313" key="2">
    <source>
        <dbReference type="Proteomes" id="UP000245626"/>
    </source>
</evidence>
<evidence type="ECO:0000313" key="1">
    <source>
        <dbReference type="EMBL" id="PWN54156.1"/>
    </source>
</evidence>
<sequence length="2008" mass="226304">MDDDVLEIDSPMEPPVDIEDEEEEEEIAQFSLDGFSRNGVDVKAKGKKNKGEEDRAAHLDYQESLPYACESLQEFDERLAFVIRRLVDCVRTKDYDVGFIQWNHKLQCLLSLKYPIERRTRARLARLYYELAVLPGMDTRLIELAANMCMTLIESKKRITIKDLILPWRPLYNILEKELFPKQRRTGLTNISETLLDLAEFAQRFFPASEADEMLRTFLPKMDGSNLNSVIATQAFLVHFLPISHPQRWLPAMFRLWESFTSSLFDDQMLDLLARLAELHVSDPSISSEAATFEAGSETDPELRPESKVTPSVVALGNSDERKGRGGPGLWKETGIFTDQQYAMIMTKCLRSAGLPVGASKAASAALMAQSSSVRTGPDAAASGNTLKMKKPSDRLHSFAIIIAYSMAKDGPVAGESVSATPLSSSTPSTSTPLPGSSPKLKPLDPAARQSFLAGSKALDHLARFVQATESYFHPSNYGIWQIQLSQLVQHLTFEFLRRAKEEERKDCKTPPEYRLTPLIKREFVSTLRTVCLLSMFSKDPHTIAASQVSLKRMAMLEPDLIFPAVLERSFSSLEALETTHRTTAIISALSTLGPVMVSRQLYRAGGKHLVPLLQLCIPGIDLNDPMKTMSTCMFILLSLLTVRVDDLTRSEVYADDEASDDVSGSQPSMQLDPPEGEERPLTNQQEDYQLRLSTADFESWVMAYFQKVLALFETLPEEGKGGKTGGKIEEQVLNILLAATDCVCGALSPYLFDRAFKMIADYCATTVSATSVRVIGSLVSCFGRADSRKVLERIVPMCSANIRAELAHGASSVRTTSTTLPLPSDAALHWNLSILIGGMSYAGESLLAHRQELLSIMQLTVQSCKSERGFSFAGRLVQRVITTLTGIYPREQRFVNEDVWECEDFQKRSHLYWGKLYQAKDAKINWHVPSDDEIEFALEILDEILVPCLHEVERLQGGEGITRDKVWSNDFCRFLSVVRLSLVGIPHLIEEDDIGGGVEAMDAGDEVPAFIEPPPKIKSGFILTDRSDPRYQKVLAFKNRFGDLMHRAAQTTQDSGAEDQIDCVKLLIRSIRTHLVSYSYNNDDYKSHTRSVAFYRSITKLYAKQKEYPRVLWVRRAALYHTSRARLNSFHRKRSVLADKLIGQVLEFCMSNYVGIRQTAQNTLDTICSYYDGARIICLPRLLESIKPGVSDDRMKGALFVLGSKGFSSLAIIDARFSAPYILGLLEAQHHSKPSIQKLVRGVINDFVIRFAEPSTLKSRIDSPTLTQAAELLEKALPVSIAPTDPMLLDAVVSKRRGRVDQINRFHSELAPRVLDLARNESTHWAFSIFAARLLRAMIRKDQPLTEEPARYLTQQVVSENPKMRRYAQAAVTKVLYFLKLRTLCGSDEDLLLGNTRSPLKRTEKLPSPVPKEWTQSYLEGFAEPISKDTKLRDKSSQGWLVWGDEESYYEVPPESEDIFKWDPTSRFALDAIRDTISCKEWWDNFFRHLSQEKDRDYIAADTTNLIKSLFQVFGASLLDFIKPSVESFIGERDRHKHRAAAEMIGGLYRGSKHWPTLQQDALWAWLGSLLPKIFKECTPDSQPAWQMCVEYMLQNRDPRRAAPLVRYVVNAAKESIGAEATTQSPWEQSKAQNLLRGALIALNLKFTAWGAEDFINIYVENFGHDFQEVRSVISESLADLELLQLHPSFGSVDQLLDECASGSGSLLARPLLYGSRLDTLSKDLAKWREERIPTAQGTSQYDRAAMTALLWISTTLGDHRNSAMAGQVIRFLPDIFTMLELHDNRELSVTARAVLTKISTYPFTSEYVEQMVSQLLNITRSATESWRTRLDSLPILQVFYFQNLFYLDSKIVQQIVELLFDLLRDKHLEVREMAATTLSGIVRCSQRRMIKALKERFTRTVASTKLPKRGAEGFDEKLVTLHSGILGASALLAAFPYEVPDWMPSLIVETVAQHTDDPVPISTTVRRCAADFKRTHQDTWSEDQHKFGEYLAEVNDFTLGRSDYFA</sequence>
<keyword evidence="2" id="KW-1185">Reference proteome</keyword>
<organism evidence="1 2">
    <name type="scientific">Violaceomyces palustris</name>
    <dbReference type="NCBI Taxonomy" id="1673888"/>
    <lineage>
        <taxon>Eukaryota</taxon>
        <taxon>Fungi</taxon>
        <taxon>Dikarya</taxon>
        <taxon>Basidiomycota</taxon>
        <taxon>Ustilaginomycotina</taxon>
        <taxon>Ustilaginomycetes</taxon>
        <taxon>Violaceomycetales</taxon>
        <taxon>Violaceomycetaceae</taxon>
        <taxon>Violaceomyces</taxon>
    </lineage>
</organism>
<name>A0ACD0P7X9_9BASI</name>